<keyword evidence="2" id="KW-1185">Reference proteome</keyword>
<accession>A0A6J5F7Y3</accession>
<dbReference type="Proteomes" id="UP000494363">
    <property type="component" value="Unassembled WGS sequence"/>
</dbReference>
<name>A0A6J5F7Y3_9BURK</name>
<proteinExistence type="predicted"/>
<reference evidence="1 2" key="1">
    <citation type="submission" date="2020-04" db="EMBL/GenBank/DDBJ databases">
        <authorList>
            <person name="De Canck E."/>
        </authorList>
    </citation>
    <scope>NUCLEOTIDE SEQUENCE [LARGE SCALE GENOMIC DNA]</scope>
    <source>
        <strain evidence="1 2">LMG 29542</strain>
    </source>
</reference>
<gene>
    <name evidence="1" type="ORF">LMG29542_07860</name>
</gene>
<evidence type="ECO:0000313" key="1">
    <source>
        <dbReference type="EMBL" id="CAB3774483.1"/>
    </source>
</evidence>
<organism evidence="1 2">
    <name type="scientific">Paraburkholderia humisilvae</name>
    <dbReference type="NCBI Taxonomy" id="627669"/>
    <lineage>
        <taxon>Bacteria</taxon>
        <taxon>Pseudomonadati</taxon>
        <taxon>Pseudomonadota</taxon>
        <taxon>Betaproteobacteria</taxon>
        <taxon>Burkholderiales</taxon>
        <taxon>Burkholderiaceae</taxon>
        <taxon>Paraburkholderia</taxon>
    </lineage>
</organism>
<protein>
    <submittedName>
        <fullName evidence="1">Uncharacterized protein</fullName>
    </submittedName>
</protein>
<dbReference type="AlphaFoldDB" id="A0A6J5F7Y3"/>
<sequence>MYSQRILPPPDLSANSEYAALQCGYLERAGTYAALSDHAARMRAGAPVFTTLVDGEKFVHYAKLGPMSFWMGAIQVDDCTIMTARLQKGGAQFIWLADAADSDFWSAMNNMSRSRELGFVFQSTDKMWFLPWQAPTSAGALERHRRHVGQKGEAFVQVASSLIADGSIEKSAESAFAGVEVGYRCINILLTRRVKAAVKSVTGAVIVPATSAVAAGAVSFAPASSSAQ</sequence>
<dbReference type="EMBL" id="CADIKH010000122">
    <property type="protein sequence ID" value="CAB3774483.1"/>
    <property type="molecule type" value="Genomic_DNA"/>
</dbReference>
<evidence type="ECO:0000313" key="2">
    <source>
        <dbReference type="Proteomes" id="UP000494363"/>
    </source>
</evidence>
<dbReference type="RefSeq" id="WP_175233057.1">
    <property type="nucleotide sequence ID" value="NZ_CADIKH010000122.1"/>
</dbReference>